<sequence length="103" mass="11603">MATPLLYDEISVGDEIYGPLGVMVKIVNKHIAGISNEKRVIYVLLSWMEGTRHSVPYGRIGNNFYATQPSNLQVIDNQEEMNRDDEGDVPDFNDPSTEEDSQN</sequence>
<dbReference type="EMBL" id="MN739481">
    <property type="protein sequence ID" value="QHT07434.1"/>
    <property type="molecule type" value="Genomic_DNA"/>
</dbReference>
<evidence type="ECO:0000256" key="1">
    <source>
        <dbReference type="SAM" id="MobiDB-lite"/>
    </source>
</evidence>
<dbReference type="AlphaFoldDB" id="A0A6C0CUK8"/>
<protein>
    <submittedName>
        <fullName evidence="2">Uncharacterized protein</fullName>
    </submittedName>
</protein>
<accession>A0A6C0CUK8</accession>
<feature type="region of interest" description="Disordered" evidence="1">
    <location>
        <begin position="77"/>
        <end position="103"/>
    </location>
</feature>
<organism evidence="2">
    <name type="scientific">viral metagenome</name>
    <dbReference type="NCBI Taxonomy" id="1070528"/>
    <lineage>
        <taxon>unclassified sequences</taxon>
        <taxon>metagenomes</taxon>
        <taxon>organismal metagenomes</taxon>
    </lineage>
</organism>
<proteinExistence type="predicted"/>
<evidence type="ECO:0000313" key="2">
    <source>
        <dbReference type="EMBL" id="QHT07434.1"/>
    </source>
</evidence>
<name>A0A6C0CUK8_9ZZZZ</name>
<reference evidence="2" key="1">
    <citation type="journal article" date="2020" name="Nature">
        <title>Giant virus diversity and host interactions through global metagenomics.</title>
        <authorList>
            <person name="Schulz F."/>
            <person name="Roux S."/>
            <person name="Paez-Espino D."/>
            <person name="Jungbluth S."/>
            <person name="Walsh D.A."/>
            <person name="Denef V.J."/>
            <person name="McMahon K.D."/>
            <person name="Konstantinidis K.T."/>
            <person name="Eloe-Fadrosh E.A."/>
            <person name="Kyrpides N.C."/>
            <person name="Woyke T."/>
        </authorList>
    </citation>
    <scope>NUCLEOTIDE SEQUENCE</scope>
    <source>
        <strain evidence="2">GVMAG-M-3300021963-12</strain>
    </source>
</reference>